<reference evidence="1 2" key="1">
    <citation type="journal article" date="2020" name="Arch. Microbiol.">
        <title>Bradyrhizobium uaiense sp. nov., a new highly efficient cowpea symbiont.</title>
        <authorList>
            <person name="Cabral Michel D."/>
            <person name="Azarias Guimaraes A."/>
            <person name="Martins da Costa E."/>
            <person name="Soares de Carvalho T."/>
            <person name="Balsanelli E."/>
            <person name="Willems A."/>
            <person name="Maltempi de Souza E."/>
            <person name="de Souza Moreira F.M."/>
        </authorList>
    </citation>
    <scope>NUCLEOTIDE SEQUENCE [LARGE SCALE GENOMIC DNA]</scope>
    <source>
        <strain evidence="1 2">UFLA 03-164</strain>
    </source>
</reference>
<accession>A0A6P1BFE8</accession>
<organism evidence="1 2">
    <name type="scientific">Bradyrhizobium uaiense</name>
    <dbReference type="NCBI Taxonomy" id="2594946"/>
    <lineage>
        <taxon>Bacteria</taxon>
        <taxon>Pseudomonadati</taxon>
        <taxon>Pseudomonadota</taxon>
        <taxon>Alphaproteobacteria</taxon>
        <taxon>Hyphomicrobiales</taxon>
        <taxon>Nitrobacteraceae</taxon>
        <taxon>Bradyrhizobium</taxon>
    </lineage>
</organism>
<dbReference type="RefSeq" id="WP_163153946.1">
    <property type="nucleotide sequence ID" value="NZ_VKHP01000047.1"/>
</dbReference>
<dbReference type="Proteomes" id="UP000468531">
    <property type="component" value="Unassembled WGS sequence"/>
</dbReference>
<protein>
    <recommendedName>
        <fullName evidence="3">DUF4279 domain-containing protein</fullName>
    </recommendedName>
</protein>
<dbReference type="EMBL" id="VKHP01000047">
    <property type="protein sequence ID" value="NEU96959.1"/>
    <property type="molecule type" value="Genomic_DNA"/>
</dbReference>
<dbReference type="AlphaFoldDB" id="A0A6P1BFE8"/>
<proteinExistence type="predicted"/>
<keyword evidence="2" id="KW-1185">Reference proteome</keyword>
<gene>
    <name evidence="1" type="ORF">FNJ47_14210</name>
</gene>
<sequence>MVTPPRFLNLDLVLKSNSDLSALVAHLDQRVMVIAHQEFERQFLLVLELASEAPAQDAQWCTHQFLAIIDEFPDAMRALWQECTSRTFCYGFAGGCDDPALDATIPADMLLQIGRVGADIGITVYPHRPD</sequence>
<evidence type="ECO:0000313" key="1">
    <source>
        <dbReference type="EMBL" id="NEU96959.1"/>
    </source>
</evidence>
<evidence type="ECO:0000313" key="2">
    <source>
        <dbReference type="Proteomes" id="UP000468531"/>
    </source>
</evidence>
<comment type="caution">
    <text evidence="1">The sequence shown here is derived from an EMBL/GenBank/DDBJ whole genome shotgun (WGS) entry which is preliminary data.</text>
</comment>
<evidence type="ECO:0008006" key="3">
    <source>
        <dbReference type="Google" id="ProtNLM"/>
    </source>
</evidence>
<name>A0A6P1BFE8_9BRAD</name>